<sequence length="108" mass="11085">MAVLACAGVAHAQSSQAPPGYNEQLIATGGQVDAIAVYCGKMDQSAADQHKAGLRARMLQKGVGASTFDRGYASSFDATMAQAKSNPVQAKAACQRVEQMGAAAARQP</sequence>
<dbReference type="KEGG" id="psd:DSC_02975"/>
<dbReference type="Proteomes" id="UP000005870">
    <property type="component" value="Chromosome"/>
</dbReference>
<name>G7UWD5_PSEUP</name>
<keyword evidence="2" id="KW-1185">Reference proteome</keyword>
<dbReference type="AlphaFoldDB" id="G7UWD5"/>
<organism evidence="1 2">
    <name type="scientific">Pseudoxanthomonas spadix (strain BD-a59)</name>
    <dbReference type="NCBI Taxonomy" id="1045855"/>
    <lineage>
        <taxon>Bacteria</taxon>
        <taxon>Pseudomonadati</taxon>
        <taxon>Pseudomonadota</taxon>
        <taxon>Gammaproteobacteria</taxon>
        <taxon>Lysobacterales</taxon>
        <taxon>Lysobacteraceae</taxon>
        <taxon>Pseudoxanthomonas</taxon>
    </lineage>
</organism>
<dbReference type="EMBL" id="CP003093">
    <property type="protein sequence ID" value="AER55248.1"/>
    <property type="molecule type" value="Genomic_DNA"/>
</dbReference>
<protein>
    <submittedName>
        <fullName evidence="1">Uncharacterized protein</fullName>
    </submittedName>
</protein>
<proteinExistence type="predicted"/>
<dbReference type="STRING" id="1045855.DSC_02975"/>
<accession>G7UWD5</accession>
<reference evidence="1 2" key="1">
    <citation type="journal article" date="2012" name="J. Bacteriol.">
        <title>Complete Genome Sequence of the BTEX-Degrading Bacterium Pseudoxanthomonas spadix BD-a59.</title>
        <authorList>
            <person name="Lee S.H."/>
            <person name="Jin H.M."/>
            <person name="Lee H.J."/>
            <person name="Kim J.M."/>
            <person name="Jeon C.O."/>
        </authorList>
    </citation>
    <scope>NUCLEOTIDE SEQUENCE [LARGE SCALE GENOMIC DNA]</scope>
    <source>
        <strain evidence="1 2">BD-a59</strain>
    </source>
</reference>
<evidence type="ECO:0000313" key="2">
    <source>
        <dbReference type="Proteomes" id="UP000005870"/>
    </source>
</evidence>
<dbReference type="HOGENOM" id="CLU_2194752_0_0_6"/>
<gene>
    <name evidence="1" type="ordered locus">DSC_02975</name>
</gene>
<evidence type="ECO:0000313" key="1">
    <source>
        <dbReference type="EMBL" id="AER55248.1"/>
    </source>
</evidence>